<dbReference type="InterPro" id="IPR050584">
    <property type="entry name" value="Cholesterol_7-desaturase"/>
</dbReference>
<dbReference type="RefSeq" id="WP_046764289.1">
    <property type="nucleotide sequence ID" value="NZ_LBIC01000006.1"/>
</dbReference>
<dbReference type="Pfam" id="PF00355">
    <property type="entry name" value="Rieske"/>
    <property type="match status" value="1"/>
</dbReference>
<dbReference type="Gene3D" id="2.102.10.10">
    <property type="entry name" value="Rieske [2Fe-2S] iron-sulphur domain"/>
    <property type="match status" value="1"/>
</dbReference>
<keyword evidence="5" id="KW-0411">Iron-sulfur</keyword>
<dbReference type="PANTHER" id="PTHR21266">
    <property type="entry name" value="IRON-SULFUR DOMAIN CONTAINING PROTEIN"/>
    <property type="match status" value="1"/>
</dbReference>
<dbReference type="EMBL" id="LBIC01000006">
    <property type="protein sequence ID" value="KKW91562.1"/>
    <property type="molecule type" value="Genomic_DNA"/>
</dbReference>
<dbReference type="GO" id="GO:0016491">
    <property type="term" value="F:oxidoreductase activity"/>
    <property type="evidence" value="ECO:0007669"/>
    <property type="project" value="UniProtKB-KW"/>
</dbReference>
<dbReference type="SUPFAM" id="SSF55961">
    <property type="entry name" value="Bet v1-like"/>
    <property type="match status" value="1"/>
</dbReference>
<comment type="caution">
    <text evidence="7">The sequence shown here is derived from an EMBL/GenBank/DDBJ whole genome shotgun (WGS) entry which is preliminary data.</text>
</comment>
<evidence type="ECO:0000259" key="6">
    <source>
        <dbReference type="PROSITE" id="PS51296"/>
    </source>
</evidence>
<protein>
    <recommendedName>
        <fullName evidence="6">Rieske domain-containing protein</fullName>
    </recommendedName>
</protein>
<dbReference type="GO" id="GO:0046872">
    <property type="term" value="F:metal ion binding"/>
    <property type="evidence" value="ECO:0007669"/>
    <property type="project" value="UniProtKB-KW"/>
</dbReference>
<dbReference type="Gene3D" id="3.90.380.10">
    <property type="entry name" value="Naphthalene 1,2-dioxygenase Alpha Subunit, Chain A, domain 1"/>
    <property type="match status" value="1"/>
</dbReference>
<evidence type="ECO:0000256" key="4">
    <source>
        <dbReference type="ARBA" id="ARBA00023004"/>
    </source>
</evidence>
<dbReference type="Pfam" id="PF19112">
    <property type="entry name" value="VanA_C"/>
    <property type="match status" value="1"/>
</dbReference>
<evidence type="ECO:0000256" key="3">
    <source>
        <dbReference type="ARBA" id="ARBA00023002"/>
    </source>
</evidence>
<accession>A0A0M3AN18</accession>
<keyword evidence="3" id="KW-0560">Oxidoreductase</keyword>
<dbReference type="InterPro" id="IPR036922">
    <property type="entry name" value="Rieske_2Fe-2S_sf"/>
</dbReference>
<keyword evidence="8" id="KW-1185">Reference proteome</keyword>
<dbReference type="PANTHER" id="PTHR21266:SF60">
    <property type="entry name" value="3-KETOSTEROID-9-ALPHA-MONOOXYGENASE, OXYGENASE COMPONENT"/>
    <property type="match status" value="1"/>
</dbReference>
<evidence type="ECO:0000256" key="5">
    <source>
        <dbReference type="ARBA" id="ARBA00023014"/>
    </source>
</evidence>
<feature type="domain" description="Rieske" evidence="6">
    <location>
        <begin position="9"/>
        <end position="111"/>
    </location>
</feature>
<dbReference type="InterPro" id="IPR017941">
    <property type="entry name" value="Rieske_2Fe-2S"/>
</dbReference>
<dbReference type="AlphaFoldDB" id="A0A0M3AN18"/>
<dbReference type="InterPro" id="IPR044043">
    <property type="entry name" value="VanA_C_cat"/>
</dbReference>
<organism evidence="7 8">
    <name type="scientific">Sphingobium chungbukense</name>
    <dbReference type="NCBI Taxonomy" id="56193"/>
    <lineage>
        <taxon>Bacteria</taxon>
        <taxon>Pseudomonadati</taxon>
        <taxon>Pseudomonadota</taxon>
        <taxon>Alphaproteobacteria</taxon>
        <taxon>Sphingomonadales</taxon>
        <taxon>Sphingomonadaceae</taxon>
        <taxon>Sphingobium</taxon>
    </lineage>
</organism>
<dbReference type="SUPFAM" id="SSF50022">
    <property type="entry name" value="ISP domain"/>
    <property type="match status" value="1"/>
</dbReference>
<sequence length="348" mass="38593">MAEWLRNCWYMAAWADELPPGSNLTRTIIDVPLLLWRDGEGRARALVDRCAHRLAPLSMGRIERDIVRCGYHGLAFDGNTGRCIHNPHGPITTALAVRAYALAERHKALWIWMGEQDRADEDAIPDLSFADSASRHAFSGGYMPTAADHRLLEDNILDLSHGDYLHAETLGGGSFTRAGVKVEERGDTVFVRWSAKNEKAIPIWQPELPDPDMMVDMTTEVLWHPSGVMLLDGILTSANGMAGVEIVTRNAHVMTPETATTTHYFYCNSRNYRTDDAEYNQGIAAGLAMAFGGEDKPMIEAQQARIGKADLLECGPALISIDNASTRARRIYRRLVEAEKKAMESALQ</sequence>
<dbReference type="PATRIC" id="fig|56193.3.peg.2994"/>
<evidence type="ECO:0000313" key="8">
    <source>
        <dbReference type="Proteomes" id="UP000033874"/>
    </source>
</evidence>
<name>A0A0M3AN18_9SPHN</name>
<keyword evidence="4" id="KW-0408">Iron</keyword>
<evidence type="ECO:0000313" key="7">
    <source>
        <dbReference type="EMBL" id="KKW91562.1"/>
    </source>
</evidence>
<proteinExistence type="predicted"/>
<gene>
    <name evidence="7" type="ORF">YP76_14345</name>
</gene>
<evidence type="ECO:0000256" key="2">
    <source>
        <dbReference type="ARBA" id="ARBA00022723"/>
    </source>
</evidence>
<keyword evidence="2" id="KW-0479">Metal-binding</keyword>
<keyword evidence="1" id="KW-0001">2Fe-2S</keyword>
<dbReference type="GO" id="GO:0051537">
    <property type="term" value="F:2 iron, 2 sulfur cluster binding"/>
    <property type="evidence" value="ECO:0007669"/>
    <property type="project" value="UniProtKB-KW"/>
</dbReference>
<reference evidence="7 8" key="1">
    <citation type="submission" date="2015-04" db="EMBL/GenBank/DDBJ databases">
        <title>Genome sequence of aromatic hydrocarbons-degrading Sphingobium chungbukense DJ77.</title>
        <authorList>
            <person name="Kim Y.-C."/>
            <person name="Chae J.-C."/>
        </authorList>
    </citation>
    <scope>NUCLEOTIDE SEQUENCE [LARGE SCALE GENOMIC DNA]</scope>
    <source>
        <strain evidence="7 8">DJ77</strain>
    </source>
</reference>
<evidence type="ECO:0000256" key="1">
    <source>
        <dbReference type="ARBA" id="ARBA00022714"/>
    </source>
</evidence>
<dbReference type="PROSITE" id="PS51296">
    <property type="entry name" value="RIESKE"/>
    <property type="match status" value="1"/>
</dbReference>
<dbReference type="STRING" id="56193.YP76_14345"/>
<dbReference type="Proteomes" id="UP000033874">
    <property type="component" value="Unassembled WGS sequence"/>
</dbReference>